<name>A0A4Q9PJG7_9APHY</name>
<organism evidence="2 3">
    <name type="scientific">Dichomitus squalens</name>
    <dbReference type="NCBI Taxonomy" id="114155"/>
    <lineage>
        <taxon>Eukaryota</taxon>
        <taxon>Fungi</taxon>
        <taxon>Dikarya</taxon>
        <taxon>Basidiomycota</taxon>
        <taxon>Agaricomycotina</taxon>
        <taxon>Agaricomycetes</taxon>
        <taxon>Polyporales</taxon>
        <taxon>Polyporaceae</taxon>
        <taxon>Dichomitus</taxon>
    </lineage>
</organism>
<dbReference type="EMBL" id="ML143432">
    <property type="protein sequence ID" value="TBU27467.1"/>
    <property type="molecule type" value="Genomic_DNA"/>
</dbReference>
<keyword evidence="3" id="KW-1185">Reference proteome</keyword>
<dbReference type="Proteomes" id="UP000292082">
    <property type="component" value="Unassembled WGS sequence"/>
</dbReference>
<evidence type="ECO:0000313" key="2">
    <source>
        <dbReference type="EMBL" id="TBU54243.1"/>
    </source>
</evidence>
<dbReference type="OrthoDB" id="2362516at2759"/>
<sequence>MPRASFTLQNGIDAKNLNAQFATLTPSSPCTSGTNACVGTAFAQCANGQFVTFPCNTGLITPARTFSRDKYRVHDGG</sequence>
<evidence type="ECO:0008006" key="4">
    <source>
        <dbReference type="Google" id="ProtNLM"/>
    </source>
</evidence>
<dbReference type="AlphaFoldDB" id="A0A4Q9PJG7"/>
<reference evidence="2 3" key="1">
    <citation type="submission" date="2019-01" db="EMBL/GenBank/DDBJ databases">
        <title>Draft genome sequences of three monokaryotic isolates of the white-rot basidiomycete fungus Dichomitus squalens.</title>
        <authorList>
            <consortium name="DOE Joint Genome Institute"/>
            <person name="Lopez S.C."/>
            <person name="Andreopoulos B."/>
            <person name="Pangilinan J."/>
            <person name="Lipzen A."/>
            <person name="Riley R."/>
            <person name="Ahrendt S."/>
            <person name="Ng V."/>
            <person name="Barry K."/>
            <person name="Daum C."/>
            <person name="Grigoriev I.V."/>
            <person name="Hilden K.S."/>
            <person name="Makela M.R."/>
            <person name="de Vries R.P."/>
        </authorList>
    </citation>
    <scope>NUCLEOTIDE SEQUENCE [LARGE SCALE GENOMIC DNA]</scope>
    <source>
        <strain evidence="2 3">CBS 464.89</strain>
        <strain evidence="1">OM18370.1</strain>
    </source>
</reference>
<evidence type="ECO:0000313" key="1">
    <source>
        <dbReference type="EMBL" id="TBU27467.1"/>
    </source>
</evidence>
<gene>
    <name evidence="2" type="ORF">BD310DRAFT_828396</name>
    <name evidence="1" type="ORF">BD311DRAFT_665335</name>
</gene>
<evidence type="ECO:0000313" key="3">
    <source>
        <dbReference type="Proteomes" id="UP000292082"/>
    </source>
</evidence>
<dbReference type="EMBL" id="ML145193">
    <property type="protein sequence ID" value="TBU54243.1"/>
    <property type="molecule type" value="Genomic_DNA"/>
</dbReference>
<accession>A0A4Q9PJG7</accession>
<dbReference type="Proteomes" id="UP000292957">
    <property type="component" value="Unassembled WGS sequence"/>
</dbReference>
<proteinExistence type="predicted"/>
<protein>
    <recommendedName>
        <fullName evidence="4">Carbohydrate-binding module family 19 domain-containing protein</fullName>
    </recommendedName>
</protein>